<proteinExistence type="predicted"/>
<gene>
    <name evidence="5" type="ORF">EJB06_06675</name>
</gene>
<name>A0A430HQQ8_9BURK</name>
<feature type="transmembrane region" description="Helical" evidence="3">
    <location>
        <begin position="228"/>
        <end position="247"/>
    </location>
</feature>
<keyword evidence="6" id="KW-1185">Reference proteome</keyword>
<evidence type="ECO:0000256" key="2">
    <source>
        <dbReference type="SAM" id="MobiDB-lite"/>
    </source>
</evidence>
<dbReference type="InterPro" id="IPR006665">
    <property type="entry name" value="OmpA-like"/>
</dbReference>
<dbReference type="Proteomes" id="UP000278085">
    <property type="component" value="Unassembled WGS sequence"/>
</dbReference>
<dbReference type="Gene3D" id="3.30.1330.60">
    <property type="entry name" value="OmpA-like domain"/>
    <property type="match status" value="1"/>
</dbReference>
<evidence type="ECO:0000256" key="1">
    <source>
        <dbReference type="PROSITE-ProRule" id="PRU00473"/>
    </source>
</evidence>
<reference evidence="5 6" key="1">
    <citation type="submission" date="2018-12" db="EMBL/GenBank/DDBJ databases">
        <authorList>
            <person name="Yang E."/>
        </authorList>
    </citation>
    <scope>NUCLEOTIDE SEQUENCE [LARGE SCALE GENOMIC DNA]</scope>
    <source>
        <strain evidence="5 6">SOD</strain>
    </source>
</reference>
<comment type="caution">
    <text evidence="5">The sequence shown here is derived from an EMBL/GenBank/DDBJ whole genome shotgun (WGS) entry which is preliminary data.</text>
</comment>
<keyword evidence="3" id="KW-0812">Transmembrane</keyword>
<keyword evidence="1 3" id="KW-0472">Membrane</keyword>
<evidence type="ECO:0000313" key="6">
    <source>
        <dbReference type="Proteomes" id="UP000278085"/>
    </source>
</evidence>
<dbReference type="GO" id="GO:0016020">
    <property type="term" value="C:membrane"/>
    <property type="evidence" value="ECO:0007669"/>
    <property type="project" value="UniProtKB-UniRule"/>
</dbReference>
<dbReference type="PROSITE" id="PS51123">
    <property type="entry name" value="OMPA_2"/>
    <property type="match status" value="1"/>
</dbReference>
<keyword evidence="3" id="KW-1133">Transmembrane helix</keyword>
<feature type="transmembrane region" description="Helical" evidence="3">
    <location>
        <begin position="135"/>
        <end position="156"/>
    </location>
</feature>
<evidence type="ECO:0000256" key="3">
    <source>
        <dbReference type="SAM" id="Phobius"/>
    </source>
</evidence>
<dbReference type="PANTHER" id="PTHR30329">
    <property type="entry name" value="STATOR ELEMENT OF FLAGELLAR MOTOR COMPLEX"/>
    <property type="match status" value="1"/>
</dbReference>
<accession>A0A430HQQ8</accession>
<dbReference type="InterPro" id="IPR036737">
    <property type="entry name" value="OmpA-like_sf"/>
</dbReference>
<evidence type="ECO:0000313" key="5">
    <source>
        <dbReference type="EMBL" id="RSZ59864.1"/>
    </source>
</evidence>
<sequence length="528" mass="56970">MTWFRLSATVLLRSVPRSRKQLDKAIVDKERALAAKAQAEAGATRLESIRKTAAAFGFGYGLLIVFCYCFFDLKFFPSGMSTGDVLFFLFAALGLGLMSMLCIGLGTSLFLPAALYNISRRAMPAAKTTAGKLTIANYLVCLPPVGAVSFAASRFFPLDGDTRLVIVLTLWVLMFVVFFNLANAWIHCNRQNGGSMQESDHLPYAAGYLFIAPVVCTTLLNLGEPGSYLFLAILFAGISAAFGIELLDTPAFASTTENEKERQAQGLLTARIYFLIALIPALAAPELRIAVFSQLGVRTMDTAVSLDKVNLALVQSAADTAGITLSTCRGEDGSAIVAPVDVLWHATGARTLLRLKDSVDLDVNSAGLNILRGTVERCIDIKEALLFDSASSTLHSKELRTAVEQELLVQLAAIHKKWQVKSVKVIGHADPMPLSGDDNEKLAKARAESVKHILTTSTVLKLTDAALAPVPTSAGSRYPIKQCDTKEPLAYQRECNKINRRVEVRFRLEPAPPPPEPTKAPAAAAPPA</sequence>
<dbReference type="InterPro" id="IPR050330">
    <property type="entry name" value="Bact_OuterMem_StrucFunc"/>
</dbReference>
<feature type="transmembrane region" description="Helical" evidence="3">
    <location>
        <begin position="85"/>
        <end position="115"/>
    </location>
</feature>
<feature type="compositionally biased region" description="Pro residues" evidence="2">
    <location>
        <begin position="510"/>
        <end position="528"/>
    </location>
</feature>
<organism evidence="5 6">
    <name type="scientific">Massilia atriviolacea</name>
    <dbReference type="NCBI Taxonomy" id="2495579"/>
    <lineage>
        <taxon>Bacteria</taxon>
        <taxon>Pseudomonadati</taxon>
        <taxon>Pseudomonadota</taxon>
        <taxon>Betaproteobacteria</taxon>
        <taxon>Burkholderiales</taxon>
        <taxon>Oxalobacteraceae</taxon>
        <taxon>Telluria group</taxon>
        <taxon>Massilia</taxon>
    </lineage>
</organism>
<dbReference type="AlphaFoldDB" id="A0A430HQQ8"/>
<evidence type="ECO:0000259" key="4">
    <source>
        <dbReference type="PROSITE" id="PS51123"/>
    </source>
</evidence>
<feature type="transmembrane region" description="Helical" evidence="3">
    <location>
        <begin position="268"/>
        <end position="285"/>
    </location>
</feature>
<feature type="domain" description="OmpA-like" evidence="4">
    <location>
        <begin position="374"/>
        <end position="510"/>
    </location>
</feature>
<dbReference type="SUPFAM" id="SSF103088">
    <property type="entry name" value="OmpA-like"/>
    <property type="match status" value="1"/>
</dbReference>
<dbReference type="RefSeq" id="WP_126073226.1">
    <property type="nucleotide sequence ID" value="NZ_CP051166.1"/>
</dbReference>
<feature type="region of interest" description="Disordered" evidence="2">
    <location>
        <begin position="508"/>
        <end position="528"/>
    </location>
</feature>
<dbReference type="OrthoDB" id="8781884at2"/>
<dbReference type="PANTHER" id="PTHR30329:SF21">
    <property type="entry name" value="LIPOPROTEIN YIAD-RELATED"/>
    <property type="match status" value="1"/>
</dbReference>
<feature type="transmembrane region" description="Helical" evidence="3">
    <location>
        <begin position="162"/>
        <end position="181"/>
    </location>
</feature>
<feature type="transmembrane region" description="Helical" evidence="3">
    <location>
        <begin position="202"/>
        <end position="222"/>
    </location>
</feature>
<dbReference type="Pfam" id="PF00691">
    <property type="entry name" value="OmpA"/>
    <property type="match status" value="1"/>
</dbReference>
<dbReference type="EMBL" id="RXLQ01000003">
    <property type="protein sequence ID" value="RSZ59864.1"/>
    <property type="molecule type" value="Genomic_DNA"/>
</dbReference>
<protein>
    <recommendedName>
        <fullName evidence="4">OmpA-like domain-containing protein</fullName>
    </recommendedName>
</protein>
<feature type="transmembrane region" description="Helical" evidence="3">
    <location>
        <begin position="53"/>
        <end position="73"/>
    </location>
</feature>